<sequence length="88" mass="9850">MKVPVYTLIERQYSLTIVEVQQEISATIIGHADAIRLSVKPDSAGLVVTRRYLSDNDRTIEVAVNLHPADRFSYSMSMRLQMPADADA</sequence>
<dbReference type="Gene3D" id="3.40.1410.10">
    <property type="entry name" value="Chorismate lyase-like"/>
    <property type="match status" value="1"/>
</dbReference>
<dbReference type="AlphaFoldDB" id="A0A515DEG6"/>
<dbReference type="SUPFAM" id="SSF64288">
    <property type="entry name" value="Chorismate lyase-like"/>
    <property type="match status" value="1"/>
</dbReference>
<dbReference type="GO" id="GO:0003677">
    <property type="term" value="F:DNA binding"/>
    <property type="evidence" value="ECO:0007669"/>
    <property type="project" value="InterPro"/>
</dbReference>
<evidence type="ECO:0000313" key="2">
    <source>
        <dbReference type="EMBL" id="QDL38787.1"/>
    </source>
</evidence>
<dbReference type="InterPro" id="IPR028978">
    <property type="entry name" value="Chorismate_lyase_/UTRA_dom_sf"/>
</dbReference>
<reference evidence="2 3" key="1">
    <citation type="submission" date="2019-01" db="EMBL/GenBank/DDBJ databases">
        <title>Genomic insights into a novel species Rhodoferax sp.</title>
        <authorList>
            <person name="Jin L."/>
        </authorList>
    </citation>
    <scope>NUCLEOTIDE SEQUENCE [LARGE SCALE GENOMIC DNA]</scope>
    <source>
        <strain evidence="2 3">CHu59-6-5</strain>
    </source>
</reference>
<dbReference type="OrthoDB" id="9804020at2"/>
<keyword evidence="3" id="KW-1185">Reference proteome</keyword>
<name>A0A515DEG6_9BURK</name>
<evidence type="ECO:0000313" key="3">
    <source>
        <dbReference type="Proteomes" id="UP000316798"/>
    </source>
</evidence>
<dbReference type="RefSeq" id="WP_142820225.1">
    <property type="nucleotide sequence ID" value="NZ_CP035503.1"/>
</dbReference>
<feature type="domain" description="UbiC transcription regulator-associated" evidence="1">
    <location>
        <begin position="4"/>
        <end position="72"/>
    </location>
</feature>
<gene>
    <name evidence="2" type="ORF">EUB48_16985</name>
</gene>
<dbReference type="KEGG" id="rhf:EUB48_16985"/>
<dbReference type="Pfam" id="PF07702">
    <property type="entry name" value="UTRA"/>
    <property type="match status" value="1"/>
</dbReference>
<protein>
    <submittedName>
        <fullName evidence="2">UTRA domain-containing protein</fullName>
    </submittedName>
</protein>
<dbReference type="Proteomes" id="UP000316798">
    <property type="component" value="Chromosome"/>
</dbReference>
<dbReference type="GO" id="GO:0006355">
    <property type="term" value="P:regulation of DNA-templated transcription"/>
    <property type="evidence" value="ECO:0007669"/>
    <property type="project" value="InterPro"/>
</dbReference>
<dbReference type="EMBL" id="CP035503">
    <property type="protein sequence ID" value="QDL38787.1"/>
    <property type="molecule type" value="Genomic_DNA"/>
</dbReference>
<accession>A0A515DEG6</accession>
<organism evidence="2 3">
    <name type="scientific">Rhodoferax sediminis</name>
    <dbReference type="NCBI Taxonomy" id="2509614"/>
    <lineage>
        <taxon>Bacteria</taxon>
        <taxon>Pseudomonadati</taxon>
        <taxon>Pseudomonadota</taxon>
        <taxon>Betaproteobacteria</taxon>
        <taxon>Burkholderiales</taxon>
        <taxon>Comamonadaceae</taxon>
        <taxon>Rhodoferax</taxon>
    </lineage>
</organism>
<dbReference type="InterPro" id="IPR011663">
    <property type="entry name" value="UTRA"/>
</dbReference>
<proteinExistence type="predicted"/>
<evidence type="ECO:0000259" key="1">
    <source>
        <dbReference type="Pfam" id="PF07702"/>
    </source>
</evidence>